<dbReference type="Gene3D" id="3.90.550.10">
    <property type="entry name" value="Spore Coat Polysaccharide Biosynthesis Protein SpsA, Chain A"/>
    <property type="match status" value="1"/>
</dbReference>
<feature type="domain" description="Glycosyltransferase 2-like" evidence="1">
    <location>
        <begin position="11"/>
        <end position="140"/>
    </location>
</feature>
<dbReference type="AlphaFoldDB" id="A0A3D9GQ18"/>
<dbReference type="CDD" id="cd00761">
    <property type="entry name" value="Glyco_tranf_GTA_type"/>
    <property type="match status" value="1"/>
</dbReference>
<dbReference type="Pfam" id="PF00535">
    <property type="entry name" value="Glycos_transf_2"/>
    <property type="match status" value="1"/>
</dbReference>
<evidence type="ECO:0000313" key="3">
    <source>
        <dbReference type="Proteomes" id="UP000256980"/>
    </source>
</evidence>
<comment type="caution">
    <text evidence="2">The sequence shown here is derived from an EMBL/GenBank/DDBJ whole genome shotgun (WGS) entry which is preliminary data.</text>
</comment>
<dbReference type="InterPro" id="IPR001173">
    <property type="entry name" value="Glyco_trans_2-like"/>
</dbReference>
<proteinExistence type="predicted"/>
<name>A0A3D9GQ18_9FLAO</name>
<dbReference type="GO" id="GO:0016758">
    <property type="term" value="F:hexosyltransferase activity"/>
    <property type="evidence" value="ECO:0007669"/>
    <property type="project" value="UniProtKB-ARBA"/>
</dbReference>
<evidence type="ECO:0000313" key="2">
    <source>
        <dbReference type="EMBL" id="RED38207.1"/>
    </source>
</evidence>
<protein>
    <submittedName>
        <fullName evidence="2">Glycosyltransferase involved in cell wall biosynthesis</fullName>
    </submittedName>
</protein>
<accession>A0A3D9GQ18</accession>
<keyword evidence="3" id="KW-1185">Reference proteome</keyword>
<sequence>MSVVNSQPLVSIIIPTYNRAQLIGKTLDSVLAQTYENWECIVVDDGSTVDTEKLLNSYIDKDSRFQYYKRPDTYLIGGNGARNYGLSISKGEYINWFDDDDLMESNKLEVQLSLLHQTTFDYNICQTMLYDINNDKELGLRASHIVSNQIFQDYIGFKIFWLTQAPLWKRSFLEKYNLKFNEDLKQSQDYDFHMRVLAISENYSFTEKALVKVYCHAGNMSNSLVENEQKLRSNLYVKDEIFKRFGNRIDIETKRLVYNHLLEIYSQVVYTRSLKKAMIVFPFLLNHISEIKLSFFKRISVFFKLLTGSFLYLTLKKGYSFLKIKI</sequence>
<dbReference type="PANTHER" id="PTHR22916:SF3">
    <property type="entry name" value="UDP-GLCNAC:BETAGAL BETA-1,3-N-ACETYLGLUCOSAMINYLTRANSFERASE-LIKE PROTEIN 1"/>
    <property type="match status" value="1"/>
</dbReference>
<reference evidence="2 3" key="1">
    <citation type="submission" date="2018-07" db="EMBL/GenBank/DDBJ databases">
        <title>Genomic Encyclopedia of Type Strains, Phase III (KMG-III): the genomes of soil and plant-associated and newly described type strains.</title>
        <authorList>
            <person name="Whitman W."/>
        </authorList>
    </citation>
    <scope>NUCLEOTIDE SEQUENCE [LARGE SCALE GENOMIC DNA]</scope>
    <source>
        <strain evidence="2 3">CECT 7946</strain>
    </source>
</reference>
<dbReference type="SUPFAM" id="SSF53448">
    <property type="entry name" value="Nucleotide-diphospho-sugar transferases"/>
    <property type="match status" value="1"/>
</dbReference>
<dbReference type="Proteomes" id="UP000256980">
    <property type="component" value="Unassembled WGS sequence"/>
</dbReference>
<dbReference type="RefSeq" id="WP_115818819.1">
    <property type="nucleotide sequence ID" value="NZ_QRDV01000011.1"/>
</dbReference>
<evidence type="ECO:0000259" key="1">
    <source>
        <dbReference type="Pfam" id="PF00535"/>
    </source>
</evidence>
<dbReference type="EMBL" id="QRDV01000011">
    <property type="protein sequence ID" value="RED38207.1"/>
    <property type="molecule type" value="Genomic_DNA"/>
</dbReference>
<organism evidence="2 3">
    <name type="scientific">Winogradskyella eximia</name>
    <dbReference type="NCBI Taxonomy" id="262006"/>
    <lineage>
        <taxon>Bacteria</taxon>
        <taxon>Pseudomonadati</taxon>
        <taxon>Bacteroidota</taxon>
        <taxon>Flavobacteriia</taxon>
        <taxon>Flavobacteriales</taxon>
        <taxon>Flavobacteriaceae</taxon>
        <taxon>Winogradskyella</taxon>
    </lineage>
</organism>
<dbReference type="PANTHER" id="PTHR22916">
    <property type="entry name" value="GLYCOSYLTRANSFERASE"/>
    <property type="match status" value="1"/>
</dbReference>
<dbReference type="OrthoDB" id="597270at2"/>
<dbReference type="InterPro" id="IPR029044">
    <property type="entry name" value="Nucleotide-diphossugar_trans"/>
</dbReference>
<gene>
    <name evidence="2" type="ORF">DFQ10_11128</name>
</gene>
<keyword evidence="2" id="KW-0808">Transferase</keyword>